<dbReference type="EMBL" id="JAJEQR010000062">
    <property type="protein sequence ID" value="MCC2232350.1"/>
    <property type="molecule type" value="Genomic_DNA"/>
</dbReference>
<evidence type="ECO:0000256" key="1">
    <source>
        <dbReference type="SAM" id="MobiDB-lite"/>
    </source>
</evidence>
<protein>
    <recommendedName>
        <fullName evidence="4">YbbR-like protein</fullName>
    </recommendedName>
</protein>
<accession>A0AAE3EDE5</accession>
<feature type="compositionally biased region" description="Low complexity" evidence="1">
    <location>
        <begin position="415"/>
        <end position="440"/>
    </location>
</feature>
<dbReference type="PANTHER" id="PTHR37804:SF1">
    <property type="entry name" value="CDAA REGULATORY PROTEIN CDAR"/>
    <property type="match status" value="1"/>
</dbReference>
<gene>
    <name evidence="2" type="ORF">LKD81_15350</name>
</gene>
<evidence type="ECO:0000313" key="3">
    <source>
        <dbReference type="Proteomes" id="UP001198182"/>
    </source>
</evidence>
<comment type="caution">
    <text evidence="2">The sequence shown here is derived from an EMBL/GenBank/DDBJ whole genome shotgun (WGS) entry which is preliminary data.</text>
</comment>
<organism evidence="2 3">
    <name type="scientific">Hominifimenecus microfluidus</name>
    <dbReference type="NCBI Taxonomy" id="2885348"/>
    <lineage>
        <taxon>Bacteria</taxon>
        <taxon>Bacillati</taxon>
        <taxon>Bacillota</taxon>
        <taxon>Clostridia</taxon>
        <taxon>Lachnospirales</taxon>
        <taxon>Lachnospiraceae</taxon>
        <taxon>Hominifimenecus</taxon>
    </lineage>
</organism>
<dbReference type="Proteomes" id="UP001198182">
    <property type="component" value="Unassembled WGS sequence"/>
</dbReference>
<reference evidence="2" key="1">
    <citation type="submission" date="2021-10" db="EMBL/GenBank/DDBJ databases">
        <title>Anaerobic single-cell dispensing facilitates the cultivation of human gut bacteria.</title>
        <authorList>
            <person name="Afrizal A."/>
        </authorList>
    </citation>
    <scope>NUCLEOTIDE SEQUENCE</scope>
    <source>
        <strain evidence="2">CLA-AA-H215</strain>
    </source>
</reference>
<evidence type="ECO:0000313" key="2">
    <source>
        <dbReference type="EMBL" id="MCC2232350.1"/>
    </source>
</evidence>
<dbReference type="PANTHER" id="PTHR37804">
    <property type="entry name" value="CDAA REGULATORY PROTEIN CDAR"/>
    <property type="match status" value="1"/>
</dbReference>
<name>A0AAE3EDE5_9FIRM</name>
<sequence>MKKKLMNNWSLKLLSLVFAFFIWLSVVSYSNPISTYTISGIPVEFEHEELITERGLSVEVVGKQTATIAVTVNRETSARISADDFKAVADFQDMYQDTQVPVTVTCMTGKVSDSNIDLRTRSIEVKLESLTNVTVPITANVTGEPASGYAIGNVTTNPETVTVRAPESVAHLVRSAVVDVDASDLNETTTLQAELKFYDGNGELLDLGSHKDTMVQLTGLVKVTIPVMAVQSVTITPEVQGIDAVAPGYRYTGVDVNPDKIRLSGLKADMNRITSIDVTELDVTGASETQTVTVDIRRYLPEGVEIFDDNYEVTFTLKIEPLRQRTFTLETNTLIINDIPEQLTYSIQESSVSLTISGLEEDLDQLEANGLKASISLRGLAAGEHKVLVTPILTGGGYGQVGTSQITVTLVDPNASSEAETSASAEESAAESSAAASAGD</sequence>
<keyword evidence="3" id="KW-1185">Reference proteome</keyword>
<dbReference type="AlphaFoldDB" id="A0AAE3EDE5"/>
<dbReference type="Pfam" id="PF07949">
    <property type="entry name" value="YbbR"/>
    <property type="match status" value="2"/>
</dbReference>
<proteinExistence type="predicted"/>
<dbReference type="Gene3D" id="2.170.120.30">
    <property type="match status" value="2"/>
</dbReference>
<evidence type="ECO:0008006" key="4">
    <source>
        <dbReference type="Google" id="ProtNLM"/>
    </source>
</evidence>
<dbReference type="InterPro" id="IPR012505">
    <property type="entry name" value="YbbR"/>
</dbReference>
<feature type="region of interest" description="Disordered" evidence="1">
    <location>
        <begin position="413"/>
        <end position="440"/>
    </location>
</feature>
<dbReference type="Gene3D" id="2.170.120.40">
    <property type="entry name" value="YbbR-like domain"/>
    <property type="match status" value="2"/>
</dbReference>
<dbReference type="RefSeq" id="WP_308454758.1">
    <property type="nucleotide sequence ID" value="NZ_JAJEQR010000062.1"/>
</dbReference>
<dbReference type="InterPro" id="IPR053154">
    <property type="entry name" value="c-di-AMP_regulator"/>
</dbReference>